<keyword evidence="3" id="KW-0238">DNA-binding</keyword>
<accession>A0ABY4T1N0</accession>
<evidence type="ECO:0000256" key="3">
    <source>
        <dbReference type="ARBA" id="ARBA00023125"/>
    </source>
</evidence>
<dbReference type="InterPro" id="IPR036390">
    <property type="entry name" value="WH_DNA-bd_sf"/>
</dbReference>
<protein>
    <submittedName>
        <fullName evidence="6">LysR family transcriptional regulator</fullName>
    </submittedName>
</protein>
<sequence length="290" mass="31475">MKRSLPLNAVRVFELAAQHSSFTKAAEELSLTPAAVSAQVKLLEGYLGTPLFVRSNNRLKLTAAGENYFPRIRDAFRALQQATDQVMGQRSASLRVSVPPTFGTKWLVPRLFRFFAKHPDIAVEVVTDGGEGLWDLAVDDRPIDGAEQAILAVSRYTPVCSPGVAAQLQGPEDLAAQMLLHERPGRRAAPAVGWDQWLESAGVSPGSVSRDMGFGDGTMMLQAAIEGQGVALAQELLVAYDLAAGRLAEPFRLDVPLQHTYYLAVSREAGTRDETGLFKQWLFGELGTVP</sequence>
<evidence type="ECO:0000256" key="4">
    <source>
        <dbReference type="ARBA" id="ARBA00023163"/>
    </source>
</evidence>
<evidence type="ECO:0000256" key="2">
    <source>
        <dbReference type="ARBA" id="ARBA00023015"/>
    </source>
</evidence>
<evidence type="ECO:0000313" key="6">
    <source>
        <dbReference type="EMBL" id="URL58856.1"/>
    </source>
</evidence>
<dbReference type="PANTHER" id="PTHR30537">
    <property type="entry name" value="HTH-TYPE TRANSCRIPTIONAL REGULATOR"/>
    <property type="match status" value="1"/>
</dbReference>
<dbReference type="SUPFAM" id="SSF46785">
    <property type="entry name" value="Winged helix' DNA-binding domain"/>
    <property type="match status" value="1"/>
</dbReference>
<dbReference type="SUPFAM" id="SSF53850">
    <property type="entry name" value="Periplasmic binding protein-like II"/>
    <property type="match status" value="1"/>
</dbReference>
<evidence type="ECO:0000256" key="1">
    <source>
        <dbReference type="ARBA" id="ARBA00009437"/>
    </source>
</evidence>
<comment type="similarity">
    <text evidence="1">Belongs to the LysR transcriptional regulatory family.</text>
</comment>
<dbReference type="Gene3D" id="3.40.190.10">
    <property type="entry name" value="Periplasmic binding protein-like II"/>
    <property type="match status" value="2"/>
</dbReference>
<dbReference type="InterPro" id="IPR000847">
    <property type="entry name" value="LysR_HTH_N"/>
</dbReference>
<dbReference type="Gene3D" id="1.10.10.10">
    <property type="entry name" value="Winged helix-like DNA-binding domain superfamily/Winged helix DNA-binding domain"/>
    <property type="match status" value="1"/>
</dbReference>
<feature type="domain" description="HTH lysR-type" evidence="5">
    <location>
        <begin position="5"/>
        <end position="62"/>
    </location>
</feature>
<dbReference type="InterPro" id="IPR005119">
    <property type="entry name" value="LysR_subst-bd"/>
</dbReference>
<keyword evidence="4" id="KW-0804">Transcription</keyword>
<evidence type="ECO:0000259" key="5">
    <source>
        <dbReference type="PROSITE" id="PS50931"/>
    </source>
</evidence>
<dbReference type="Proteomes" id="UP001056681">
    <property type="component" value="Chromosome"/>
</dbReference>
<dbReference type="InterPro" id="IPR058163">
    <property type="entry name" value="LysR-type_TF_proteobact-type"/>
</dbReference>
<dbReference type="Pfam" id="PF00126">
    <property type="entry name" value="HTH_1"/>
    <property type="match status" value="1"/>
</dbReference>
<dbReference type="PRINTS" id="PR00039">
    <property type="entry name" value="HTHLYSR"/>
</dbReference>
<gene>
    <name evidence="6" type="ORF">IM816_01675</name>
</gene>
<proteinExistence type="inferred from homology"/>
<evidence type="ECO:0000313" key="7">
    <source>
        <dbReference type="Proteomes" id="UP001056681"/>
    </source>
</evidence>
<dbReference type="Pfam" id="PF03466">
    <property type="entry name" value="LysR_substrate"/>
    <property type="match status" value="1"/>
</dbReference>
<name>A0ABY4T1N0_9GAMM</name>
<dbReference type="EMBL" id="CP063231">
    <property type="protein sequence ID" value="URL58856.1"/>
    <property type="molecule type" value="Genomic_DNA"/>
</dbReference>
<dbReference type="RefSeq" id="WP_250339537.1">
    <property type="nucleotide sequence ID" value="NZ_CP063231.1"/>
</dbReference>
<organism evidence="6 7">
    <name type="scientific">Luteibacter flocculans</name>
    <dbReference type="NCBI Taxonomy" id="2780091"/>
    <lineage>
        <taxon>Bacteria</taxon>
        <taxon>Pseudomonadati</taxon>
        <taxon>Pseudomonadota</taxon>
        <taxon>Gammaproteobacteria</taxon>
        <taxon>Lysobacterales</taxon>
        <taxon>Rhodanobacteraceae</taxon>
        <taxon>Luteibacter</taxon>
    </lineage>
</organism>
<dbReference type="InterPro" id="IPR036388">
    <property type="entry name" value="WH-like_DNA-bd_sf"/>
</dbReference>
<dbReference type="PANTHER" id="PTHR30537:SF26">
    <property type="entry name" value="GLYCINE CLEAVAGE SYSTEM TRANSCRIPTIONAL ACTIVATOR"/>
    <property type="match status" value="1"/>
</dbReference>
<dbReference type="PROSITE" id="PS50931">
    <property type="entry name" value="HTH_LYSR"/>
    <property type="match status" value="1"/>
</dbReference>
<dbReference type="CDD" id="cd08432">
    <property type="entry name" value="PBP2_GcdR_TrpI_HvrB_AmpR_like"/>
    <property type="match status" value="1"/>
</dbReference>
<keyword evidence="2" id="KW-0805">Transcription regulation</keyword>
<keyword evidence="7" id="KW-1185">Reference proteome</keyword>
<reference evidence="6" key="1">
    <citation type="submission" date="2020-10" db="EMBL/GenBank/DDBJ databases">
        <title>Whole-genome sequence of Luteibacter sp. EIF3.</title>
        <authorList>
            <person name="Friedrich I."/>
            <person name="Hertel R."/>
            <person name="Daniel R."/>
        </authorList>
    </citation>
    <scope>NUCLEOTIDE SEQUENCE</scope>
    <source>
        <strain evidence="6">EIF3</strain>
    </source>
</reference>